<keyword evidence="8" id="KW-0407">Ion channel</keyword>
<dbReference type="GO" id="GO:0044877">
    <property type="term" value="F:protein-containing complex binding"/>
    <property type="evidence" value="ECO:0007669"/>
    <property type="project" value="TreeGrafter"/>
</dbReference>
<sequence>MGGCCRVGPLLGDVDMRCRRLGALYENRLISRLPLKLQTDLALSVHYNTLSKVQLFIDCDRALLRDLVLKLRPVIFLPGDFICKKGEVGKEMYIVSKGILEVVGGAHNETVFAQLKEGSTFGEISLLAIGGNNRRTANIRSKGYSNLFVLSKDDLNDVIKDYPEAQQILKRKARKMLRNDEKAKREEQKLADMESLTRTCAINAELETPKMLETVAKVLNPESDVSRKLNSALGHSNRRSSHDSNVWSSDSDSEIEELIRTVMGPRVGAQIHSAAQQDVGQDTQSDHE</sequence>
<dbReference type="Pfam" id="PF00027">
    <property type="entry name" value="cNMP_binding"/>
    <property type="match status" value="1"/>
</dbReference>
<evidence type="ECO:0000256" key="1">
    <source>
        <dbReference type="ARBA" id="ARBA00004141"/>
    </source>
</evidence>
<evidence type="ECO:0000259" key="10">
    <source>
        <dbReference type="PROSITE" id="PS50042"/>
    </source>
</evidence>
<organism evidence="11 12">
    <name type="scientific">Plectus sambesii</name>
    <dbReference type="NCBI Taxonomy" id="2011161"/>
    <lineage>
        <taxon>Eukaryota</taxon>
        <taxon>Metazoa</taxon>
        <taxon>Ecdysozoa</taxon>
        <taxon>Nematoda</taxon>
        <taxon>Chromadorea</taxon>
        <taxon>Plectida</taxon>
        <taxon>Plectina</taxon>
        <taxon>Plectoidea</taxon>
        <taxon>Plectidae</taxon>
        <taxon>Plectus</taxon>
    </lineage>
</organism>
<dbReference type="PANTHER" id="PTHR45638">
    <property type="entry name" value="CYCLIC NUCLEOTIDE-GATED CATION CHANNEL SUBUNIT A"/>
    <property type="match status" value="1"/>
</dbReference>
<dbReference type="FunFam" id="2.60.120.10:FF:000078">
    <property type="entry name" value="Cyclic nucleotide-gated channel"/>
    <property type="match status" value="1"/>
</dbReference>
<evidence type="ECO:0000256" key="4">
    <source>
        <dbReference type="ARBA" id="ARBA00022989"/>
    </source>
</evidence>
<keyword evidence="2" id="KW-0813">Transport</keyword>
<evidence type="ECO:0000256" key="6">
    <source>
        <dbReference type="ARBA" id="ARBA00023136"/>
    </source>
</evidence>
<keyword evidence="3" id="KW-0812">Transmembrane</keyword>
<dbReference type="SMART" id="SM00100">
    <property type="entry name" value="cNMP"/>
    <property type="match status" value="1"/>
</dbReference>
<feature type="region of interest" description="Disordered" evidence="9">
    <location>
        <begin position="229"/>
        <end position="252"/>
    </location>
</feature>
<dbReference type="InterPro" id="IPR000595">
    <property type="entry name" value="cNMP-bd_dom"/>
</dbReference>
<dbReference type="GO" id="GO:0005886">
    <property type="term" value="C:plasma membrane"/>
    <property type="evidence" value="ECO:0007669"/>
    <property type="project" value="TreeGrafter"/>
</dbReference>
<accession>A0A914W327</accession>
<dbReference type="InterPro" id="IPR018488">
    <property type="entry name" value="cNMP-bd_CS"/>
</dbReference>
<dbReference type="GO" id="GO:0030553">
    <property type="term" value="F:cGMP binding"/>
    <property type="evidence" value="ECO:0007669"/>
    <property type="project" value="TreeGrafter"/>
</dbReference>
<dbReference type="InterPro" id="IPR018490">
    <property type="entry name" value="cNMP-bd_dom_sf"/>
</dbReference>
<keyword evidence="4" id="KW-1133">Transmembrane helix</keyword>
<dbReference type="GO" id="GO:0005222">
    <property type="term" value="F:intracellularly cAMP-activated cation channel activity"/>
    <property type="evidence" value="ECO:0007669"/>
    <property type="project" value="TreeGrafter"/>
</dbReference>
<keyword evidence="11" id="KW-1185">Reference proteome</keyword>
<dbReference type="SUPFAM" id="SSF51206">
    <property type="entry name" value="cAMP-binding domain-like"/>
    <property type="match status" value="1"/>
</dbReference>
<evidence type="ECO:0000256" key="7">
    <source>
        <dbReference type="ARBA" id="ARBA00023286"/>
    </source>
</evidence>
<dbReference type="InterPro" id="IPR014710">
    <property type="entry name" value="RmlC-like_jellyroll"/>
</dbReference>
<dbReference type="GO" id="GO:0005223">
    <property type="term" value="F:intracellularly cGMP-activated cation channel activity"/>
    <property type="evidence" value="ECO:0007669"/>
    <property type="project" value="TreeGrafter"/>
</dbReference>
<dbReference type="GO" id="GO:0017071">
    <property type="term" value="C:intracellular cyclic nucleotide activated cation channel complex"/>
    <property type="evidence" value="ECO:0007669"/>
    <property type="project" value="TreeGrafter"/>
</dbReference>
<keyword evidence="5" id="KW-0406">Ion transport</keyword>
<keyword evidence="6" id="KW-0472">Membrane</keyword>
<dbReference type="Gene3D" id="2.60.120.10">
    <property type="entry name" value="Jelly Rolls"/>
    <property type="match status" value="1"/>
</dbReference>
<name>A0A914W327_9BILA</name>
<dbReference type="Proteomes" id="UP000887566">
    <property type="component" value="Unplaced"/>
</dbReference>
<evidence type="ECO:0000256" key="8">
    <source>
        <dbReference type="ARBA" id="ARBA00023303"/>
    </source>
</evidence>
<dbReference type="AlphaFoldDB" id="A0A914W327"/>
<evidence type="ECO:0000256" key="9">
    <source>
        <dbReference type="SAM" id="MobiDB-lite"/>
    </source>
</evidence>
<dbReference type="WBParaSite" id="PSAMB.scaffold311size57476.g4598.t1">
    <property type="protein sequence ID" value="PSAMB.scaffold311size57476.g4598.t1"/>
    <property type="gene ID" value="PSAMB.scaffold311size57476.g4598"/>
</dbReference>
<evidence type="ECO:0000256" key="2">
    <source>
        <dbReference type="ARBA" id="ARBA00022448"/>
    </source>
</evidence>
<reference evidence="12" key="1">
    <citation type="submission" date="2022-11" db="UniProtKB">
        <authorList>
            <consortium name="WormBaseParasite"/>
        </authorList>
    </citation>
    <scope>IDENTIFICATION</scope>
</reference>
<feature type="domain" description="Cyclic nucleotide-binding" evidence="10">
    <location>
        <begin position="55"/>
        <end position="159"/>
    </location>
</feature>
<dbReference type="CDD" id="cd00038">
    <property type="entry name" value="CAP_ED"/>
    <property type="match status" value="1"/>
</dbReference>
<proteinExistence type="predicted"/>
<comment type="subcellular location">
    <subcellularLocation>
        <location evidence="1">Membrane</location>
        <topology evidence="1">Multi-pass membrane protein</topology>
    </subcellularLocation>
</comment>
<dbReference type="InterPro" id="IPR050866">
    <property type="entry name" value="CNG_cation_channel"/>
</dbReference>
<keyword evidence="7" id="KW-1071">Ligand-gated ion channel</keyword>
<evidence type="ECO:0000256" key="5">
    <source>
        <dbReference type="ARBA" id="ARBA00023065"/>
    </source>
</evidence>
<evidence type="ECO:0000313" key="12">
    <source>
        <dbReference type="WBParaSite" id="PSAMB.scaffold311size57476.g4598.t1"/>
    </source>
</evidence>
<dbReference type="PROSITE" id="PS00888">
    <property type="entry name" value="CNMP_BINDING_1"/>
    <property type="match status" value="1"/>
</dbReference>
<dbReference type="PANTHER" id="PTHR45638:SF1">
    <property type="entry name" value="CYCLIC NUCLEOTIDE-GATED ION CHANNEL SUBUNIT B, ISOFORM A"/>
    <property type="match status" value="1"/>
</dbReference>
<dbReference type="PROSITE" id="PS00889">
    <property type="entry name" value="CNMP_BINDING_2"/>
    <property type="match status" value="1"/>
</dbReference>
<dbReference type="PROSITE" id="PS50042">
    <property type="entry name" value="CNMP_BINDING_3"/>
    <property type="match status" value="1"/>
</dbReference>
<evidence type="ECO:0000256" key="3">
    <source>
        <dbReference type="ARBA" id="ARBA00022692"/>
    </source>
</evidence>
<protein>
    <submittedName>
        <fullName evidence="12">Cyclic nucleotide-binding domain-containing protein</fullName>
    </submittedName>
</protein>
<evidence type="ECO:0000313" key="11">
    <source>
        <dbReference type="Proteomes" id="UP000887566"/>
    </source>
</evidence>